<evidence type="ECO:0000256" key="1">
    <source>
        <dbReference type="ARBA" id="ARBA00022658"/>
    </source>
</evidence>
<dbReference type="PRINTS" id="PR00633">
    <property type="entry name" value="RCCNDNSATION"/>
</dbReference>
<evidence type="ECO:0000256" key="2">
    <source>
        <dbReference type="ARBA" id="ARBA00022737"/>
    </source>
</evidence>
<evidence type="ECO:0000313" key="6">
    <source>
        <dbReference type="EMBL" id="KAH0966853.1"/>
    </source>
</evidence>
<feature type="region of interest" description="Disordered" evidence="4">
    <location>
        <begin position="1"/>
        <end position="72"/>
    </location>
</feature>
<organism evidence="6 7">
    <name type="scientific">Hirsutella rhossiliensis</name>
    <dbReference type="NCBI Taxonomy" id="111463"/>
    <lineage>
        <taxon>Eukaryota</taxon>
        <taxon>Fungi</taxon>
        <taxon>Dikarya</taxon>
        <taxon>Ascomycota</taxon>
        <taxon>Pezizomycotina</taxon>
        <taxon>Sordariomycetes</taxon>
        <taxon>Hypocreomycetidae</taxon>
        <taxon>Hypocreales</taxon>
        <taxon>Ophiocordycipitaceae</taxon>
        <taxon>Hirsutella</taxon>
    </lineage>
</organism>
<protein>
    <submittedName>
        <fullName evidence="6">Regulator of chromosome condensation (RCC1) repeat domain-containing protein</fullName>
    </submittedName>
</protein>
<dbReference type="OrthoDB" id="61110at2759"/>
<keyword evidence="7" id="KW-1185">Reference proteome</keyword>
<feature type="repeat" description="RCC1" evidence="3">
    <location>
        <begin position="379"/>
        <end position="442"/>
    </location>
</feature>
<dbReference type="InterPro" id="IPR058923">
    <property type="entry name" value="RCC1-like_dom"/>
</dbReference>
<name>A0A9P8N386_9HYPO</name>
<keyword evidence="2" id="KW-0677">Repeat</keyword>
<feature type="repeat" description="RCC1" evidence="3">
    <location>
        <begin position="74"/>
        <end position="134"/>
    </location>
</feature>
<dbReference type="SUPFAM" id="SSF50985">
    <property type="entry name" value="RCC1/BLIP-II"/>
    <property type="match status" value="1"/>
</dbReference>
<dbReference type="InterPro" id="IPR051553">
    <property type="entry name" value="Ran_GTPase-activating"/>
</dbReference>
<feature type="repeat" description="RCC1" evidence="3">
    <location>
        <begin position="324"/>
        <end position="378"/>
    </location>
</feature>
<dbReference type="GO" id="GO:0005085">
    <property type="term" value="F:guanyl-nucleotide exchange factor activity"/>
    <property type="evidence" value="ECO:0007669"/>
    <property type="project" value="TreeGrafter"/>
</dbReference>
<feature type="compositionally biased region" description="Basic and acidic residues" evidence="4">
    <location>
        <begin position="42"/>
        <end position="55"/>
    </location>
</feature>
<dbReference type="GO" id="GO:0005737">
    <property type="term" value="C:cytoplasm"/>
    <property type="evidence" value="ECO:0007669"/>
    <property type="project" value="TreeGrafter"/>
</dbReference>
<feature type="repeat" description="RCC1" evidence="3">
    <location>
        <begin position="203"/>
        <end position="266"/>
    </location>
</feature>
<feature type="compositionally biased region" description="Basic and acidic residues" evidence="4">
    <location>
        <begin position="16"/>
        <end position="25"/>
    </location>
</feature>
<sequence length="505" mass="53809">MPRTRIKQSSSPQARVKRESSREESVIVVQDAAPPPARPPKRRFDSVKGEADEARPRKRTSKAKETNKAPTTRLRVVVFGTGDGGELGLGPHPYHDGNPAMAERPRINRLLNPVSVGVVQLAVGGMHCAALTHDGRVLTWGVNDSKALGRDTTTPPASPDAAETDLQSLESTPMEVTGLSDLGHVFTQVVATDNATFVLTATGLVYGWGTFFGNNGPFGFLKKNIQGRNKPTPEQLFQTKPVQIAGLGDVKELAAGVNHVLALTHNGTVYAWGSGKQAELGRRLGLRQRHEVESLVPRAINLPKRAIVRIFAGFHHSFAVDNKGSVWTWGLNNFGQTGIPAEGKTLYIELPRVVGSLGGRRITHMAGGFHHSLACTDNGTVVGWGRCDDAQLGIAVESLPGEDIVGNDRGEPRILTVPTVIPGLDASQVAAGIDDSLAINAKGKVLAWGFSDGYRTGLGTEESVQRPTLLSGRAVTDVTFTFAGCGGQFSVIAGPAPRAYVELDD</sequence>
<accession>A0A9P8N386</accession>
<dbReference type="RefSeq" id="XP_044724366.1">
    <property type="nucleotide sequence ID" value="XM_044860733.1"/>
</dbReference>
<evidence type="ECO:0000313" key="7">
    <source>
        <dbReference type="Proteomes" id="UP000824596"/>
    </source>
</evidence>
<dbReference type="EMBL" id="JAIZPD010000002">
    <property type="protein sequence ID" value="KAH0966853.1"/>
    <property type="molecule type" value="Genomic_DNA"/>
</dbReference>
<evidence type="ECO:0000256" key="4">
    <source>
        <dbReference type="SAM" id="MobiDB-lite"/>
    </source>
</evidence>
<dbReference type="AlphaFoldDB" id="A0A9P8N386"/>
<evidence type="ECO:0000259" key="5">
    <source>
        <dbReference type="Pfam" id="PF25390"/>
    </source>
</evidence>
<dbReference type="PANTHER" id="PTHR45982:SF1">
    <property type="entry name" value="REGULATOR OF CHROMOSOME CONDENSATION"/>
    <property type="match status" value="1"/>
</dbReference>
<comment type="caution">
    <text evidence="6">The sequence shown here is derived from an EMBL/GenBank/DDBJ whole genome shotgun (WGS) entry which is preliminary data.</text>
</comment>
<dbReference type="GeneID" id="68351391"/>
<dbReference type="Gene3D" id="2.130.10.30">
    <property type="entry name" value="Regulator of chromosome condensation 1/beta-lactamase-inhibitor protein II"/>
    <property type="match status" value="1"/>
</dbReference>
<dbReference type="Proteomes" id="UP000824596">
    <property type="component" value="Unassembled WGS sequence"/>
</dbReference>
<feature type="repeat" description="RCC1" evidence="3">
    <location>
        <begin position="443"/>
        <end position="496"/>
    </location>
</feature>
<dbReference type="PROSITE" id="PS50012">
    <property type="entry name" value="RCC1_3"/>
    <property type="match status" value="7"/>
</dbReference>
<feature type="repeat" description="RCC1" evidence="3">
    <location>
        <begin position="135"/>
        <end position="202"/>
    </location>
</feature>
<evidence type="ECO:0000256" key="3">
    <source>
        <dbReference type="PROSITE-ProRule" id="PRU00235"/>
    </source>
</evidence>
<dbReference type="PROSITE" id="PS00625">
    <property type="entry name" value="RCC1_1"/>
    <property type="match status" value="1"/>
</dbReference>
<dbReference type="InterPro" id="IPR000408">
    <property type="entry name" value="Reg_chr_condens"/>
</dbReference>
<dbReference type="InterPro" id="IPR009091">
    <property type="entry name" value="RCC1/BLIP-II"/>
</dbReference>
<dbReference type="PANTHER" id="PTHR45982">
    <property type="entry name" value="REGULATOR OF CHROMOSOME CONDENSATION"/>
    <property type="match status" value="1"/>
</dbReference>
<proteinExistence type="predicted"/>
<keyword evidence="1" id="KW-0344">Guanine-nucleotide releasing factor</keyword>
<gene>
    <name evidence="6" type="ORF">HRG_02262</name>
</gene>
<feature type="repeat" description="RCC1" evidence="3">
    <location>
        <begin position="267"/>
        <end position="323"/>
    </location>
</feature>
<reference evidence="6" key="1">
    <citation type="submission" date="2021-09" db="EMBL/GenBank/DDBJ databases">
        <title>A high-quality genome of the endoparasitic fungus Hirsutella rhossiliensis with a comparison of Hirsutella genomes reveals transposable elements contributing to genome size variation.</title>
        <authorList>
            <person name="Lin R."/>
            <person name="Jiao Y."/>
            <person name="Sun X."/>
            <person name="Ling J."/>
            <person name="Xie B."/>
            <person name="Cheng X."/>
        </authorList>
    </citation>
    <scope>NUCLEOTIDE SEQUENCE</scope>
    <source>
        <strain evidence="6">HR02</strain>
    </source>
</reference>
<feature type="domain" description="RCC1-like" evidence="5">
    <location>
        <begin position="76"/>
        <end position="492"/>
    </location>
</feature>
<dbReference type="Pfam" id="PF25390">
    <property type="entry name" value="WD40_RLD"/>
    <property type="match status" value="1"/>
</dbReference>